<gene>
    <name evidence="2" type="ORF">VTK73DRAFT_6560</name>
</gene>
<dbReference type="Proteomes" id="UP001586593">
    <property type="component" value="Unassembled WGS sequence"/>
</dbReference>
<feature type="transmembrane region" description="Helical" evidence="1">
    <location>
        <begin position="118"/>
        <end position="140"/>
    </location>
</feature>
<proteinExistence type="predicted"/>
<accession>A0ABR3XWF8</accession>
<name>A0ABR3XWF8_9PEZI</name>
<keyword evidence="1" id="KW-1133">Transmembrane helix</keyword>
<evidence type="ECO:0000313" key="2">
    <source>
        <dbReference type="EMBL" id="KAL1879980.1"/>
    </source>
</evidence>
<keyword evidence="1" id="KW-0472">Membrane</keyword>
<comment type="caution">
    <text evidence="2">The sequence shown here is derived from an EMBL/GenBank/DDBJ whole genome shotgun (WGS) entry which is preliminary data.</text>
</comment>
<keyword evidence="3" id="KW-1185">Reference proteome</keyword>
<protein>
    <submittedName>
        <fullName evidence="2">Uncharacterized protein</fullName>
    </submittedName>
</protein>
<sequence length="192" mass="20543">MFTVFSFRDMGWLIAVTFAIGSAAFIAVEVLTLIPAVRPDLASPTMMQAGSAIIGVGGGGFFFVGFLGSTAAFDVDRGQINSKLEGPQVYKPALLGSKDWVWFPSWAEIRTVYLPSTAFRAGLLQLVGGVIFSTLLLSNIPGLIDLSVPRNVALFVAAPQILGGWLFLGAALLSMHGSDFQWYRPQPWVSAG</sequence>
<evidence type="ECO:0000256" key="1">
    <source>
        <dbReference type="SAM" id="Phobius"/>
    </source>
</evidence>
<feature type="transmembrane region" description="Helical" evidence="1">
    <location>
        <begin position="49"/>
        <end position="73"/>
    </location>
</feature>
<keyword evidence="1" id="KW-0812">Transmembrane</keyword>
<evidence type="ECO:0000313" key="3">
    <source>
        <dbReference type="Proteomes" id="UP001586593"/>
    </source>
</evidence>
<organism evidence="2 3">
    <name type="scientific">Phialemonium thermophilum</name>
    <dbReference type="NCBI Taxonomy" id="223376"/>
    <lineage>
        <taxon>Eukaryota</taxon>
        <taxon>Fungi</taxon>
        <taxon>Dikarya</taxon>
        <taxon>Ascomycota</taxon>
        <taxon>Pezizomycotina</taxon>
        <taxon>Sordariomycetes</taxon>
        <taxon>Sordariomycetidae</taxon>
        <taxon>Cephalothecales</taxon>
        <taxon>Cephalothecaceae</taxon>
        <taxon>Phialemonium</taxon>
    </lineage>
</organism>
<feature type="transmembrane region" description="Helical" evidence="1">
    <location>
        <begin position="12"/>
        <end position="37"/>
    </location>
</feature>
<feature type="transmembrane region" description="Helical" evidence="1">
    <location>
        <begin position="152"/>
        <end position="174"/>
    </location>
</feature>
<dbReference type="EMBL" id="JAZHXJ010000037">
    <property type="protein sequence ID" value="KAL1879980.1"/>
    <property type="molecule type" value="Genomic_DNA"/>
</dbReference>
<reference evidence="2 3" key="1">
    <citation type="journal article" date="2024" name="Commun. Biol.">
        <title>Comparative genomic analysis of thermophilic fungi reveals convergent evolutionary adaptations and gene losses.</title>
        <authorList>
            <person name="Steindorff A.S."/>
            <person name="Aguilar-Pontes M.V."/>
            <person name="Robinson A.J."/>
            <person name="Andreopoulos B."/>
            <person name="LaButti K."/>
            <person name="Kuo A."/>
            <person name="Mondo S."/>
            <person name="Riley R."/>
            <person name="Otillar R."/>
            <person name="Haridas S."/>
            <person name="Lipzen A."/>
            <person name="Grimwood J."/>
            <person name="Schmutz J."/>
            <person name="Clum A."/>
            <person name="Reid I.D."/>
            <person name="Moisan M.C."/>
            <person name="Butler G."/>
            <person name="Nguyen T.T.M."/>
            <person name="Dewar K."/>
            <person name="Conant G."/>
            <person name="Drula E."/>
            <person name="Henrissat B."/>
            <person name="Hansel C."/>
            <person name="Singer S."/>
            <person name="Hutchinson M.I."/>
            <person name="de Vries R.P."/>
            <person name="Natvig D.O."/>
            <person name="Powell A.J."/>
            <person name="Tsang A."/>
            <person name="Grigoriev I.V."/>
        </authorList>
    </citation>
    <scope>NUCLEOTIDE SEQUENCE [LARGE SCALE GENOMIC DNA]</scope>
    <source>
        <strain evidence="2 3">ATCC 24622</strain>
    </source>
</reference>